<keyword evidence="8" id="KW-0299">Galactose metabolism</keyword>
<dbReference type="GO" id="GO:0006012">
    <property type="term" value="P:galactose metabolic process"/>
    <property type="evidence" value="ECO:0007669"/>
    <property type="project" value="UniProtKB-KW"/>
</dbReference>
<dbReference type="EMBL" id="VWXL01000095">
    <property type="protein sequence ID" value="MVB12447.1"/>
    <property type="molecule type" value="Genomic_DNA"/>
</dbReference>
<evidence type="ECO:0000256" key="11">
    <source>
        <dbReference type="ARBA" id="ARBA00033067"/>
    </source>
</evidence>
<accession>A0A6N8I3X9</accession>
<dbReference type="Pfam" id="PF01370">
    <property type="entry name" value="Epimerase"/>
    <property type="match status" value="1"/>
</dbReference>
<evidence type="ECO:0000256" key="2">
    <source>
        <dbReference type="ARBA" id="ARBA00001911"/>
    </source>
</evidence>
<dbReference type="GO" id="GO:0003978">
    <property type="term" value="F:UDP-glucose 4-epimerase activity"/>
    <property type="evidence" value="ECO:0007669"/>
    <property type="project" value="UniProtKB-EC"/>
</dbReference>
<dbReference type="SUPFAM" id="SSF51735">
    <property type="entry name" value="NAD(P)-binding Rossmann-fold domains"/>
    <property type="match status" value="1"/>
</dbReference>
<sequence>MNVLVLGGTRYFGVHMVEALLQKGHQITIATRGLKKDNFGNRVRRVVVERTSPRSMAEAFCGRFFDVVCDSLAYCSNDVKYALDSISCKRYVMTSSASVYDLHVDTKEGDFNPLVKPLKWCNRADYPYDEVRRLAECAAFQAYPSQNTIAVRFPFVIGPDDYTNRLYFYVEHIVKGIPMLIDDIDAQMGFVSSNEAGRFLAFLAEQEYTGVMNGSNSGTISLQEIIQHVEEKTGKQAILSNHGDNAPYNGGVDYSLNTKLASDLGFCFSPIRPFIYDLIDRYLELAGK</sequence>
<evidence type="ECO:0000256" key="7">
    <source>
        <dbReference type="ARBA" id="ARBA00023027"/>
    </source>
</evidence>
<evidence type="ECO:0000256" key="4">
    <source>
        <dbReference type="ARBA" id="ARBA00007637"/>
    </source>
</evidence>
<keyword evidence="14" id="KW-1185">Reference proteome</keyword>
<evidence type="ECO:0000256" key="8">
    <source>
        <dbReference type="ARBA" id="ARBA00023144"/>
    </source>
</evidence>
<keyword evidence="8" id="KW-0119">Carbohydrate metabolism</keyword>
<keyword evidence="7" id="KW-0520">NAD</keyword>
<comment type="similarity">
    <text evidence="4">Belongs to the NAD(P)-dependent epimerase/dehydratase family.</text>
</comment>
<dbReference type="RefSeq" id="WP_156991188.1">
    <property type="nucleotide sequence ID" value="NZ_VWXL01000095.1"/>
</dbReference>
<evidence type="ECO:0000256" key="9">
    <source>
        <dbReference type="ARBA" id="ARBA00023235"/>
    </source>
</evidence>
<evidence type="ECO:0000256" key="3">
    <source>
        <dbReference type="ARBA" id="ARBA00004947"/>
    </source>
</evidence>
<dbReference type="PANTHER" id="PTHR43725">
    <property type="entry name" value="UDP-GLUCOSE 4-EPIMERASE"/>
    <property type="match status" value="1"/>
</dbReference>
<dbReference type="GO" id="GO:0005829">
    <property type="term" value="C:cytosol"/>
    <property type="evidence" value="ECO:0007669"/>
    <property type="project" value="TreeGrafter"/>
</dbReference>
<dbReference type="OrthoDB" id="9809586at2"/>
<evidence type="ECO:0000259" key="12">
    <source>
        <dbReference type="Pfam" id="PF01370"/>
    </source>
</evidence>
<comment type="cofactor">
    <cofactor evidence="2">
        <name>NAD(+)</name>
        <dbReference type="ChEBI" id="CHEBI:57540"/>
    </cofactor>
</comment>
<dbReference type="Proteomes" id="UP000469440">
    <property type="component" value="Unassembled WGS sequence"/>
</dbReference>
<evidence type="ECO:0000256" key="10">
    <source>
        <dbReference type="ARBA" id="ARBA00031367"/>
    </source>
</evidence>
<evidence type="ECO:0000313" key="13">
    <source>
        <dbReference type="EMBL" id="MVB12447.1"/>
    </source>
</evidence>
<feature type="domain" description="NAD-dependent epimerase/dehydratase" evidence="12">
    <location>
        <begin position="3"/>
        <end position="71"/>
    </location>
</feature>
<dbReference type="InterPro" id="IPR001509">
    <property type="entry name" value="Epimerase_deHydtase"/>
</dbReference>
<protein>
    <recommendedName>
        <fullName evidence="6">UDP-glucose 4-epimerase</fullName>
        <ecNumber evidence="5">5.1.3.2</ecNumber>
    </recommendedName>
    <alternativeName>
        <fullName evidence="11">Galactowaldenase</fullName>
    </alternativeName>
    <alternativeName>
        <fullName evidence="10">UDP-galactose 4-epimerase</fullName>
    </alternativeName>
</protein>
<dbReference type="InterPro" id="IPR036291">
    <property type="entry name" value="NAD(P)-bd_dom_sf"/>
</dbReference>
<evidence type="ECO:0000256" key="5">
    <source>
        <dbReference type="ARBA" id="ARBA00013189"/>
    </source>
</evidence>
<evidence type="ECO:0000256" key="6">
    <source>
        <dbReference type="ARBA" id="ARBA00018569"/>
    </source>
</evidence>
<comment type="pathway">
    <text evidence="3">Carbohydrate metabolism; galactose metabolism.</text>
</comment>
<organism evidence="13 14">
    <name type="scientific">Caproicibacter fermentans</name>
    <dbReference type="NCBI Taxonomy" id="2576756"/>
    <lineage>
        <taxon>Bacteria</taxon>
        <taxon>Bacillati</taxon>
        <taxon>Bacillota</taxon>
        <taxon>Clostridia</taxon>
        <taxon>Eubacteriales</taxon>
        <taxon>Acutalibacteraceae</taxon>
        <taxon>Caproicibacter</taxon>
    </lineage>
</organism>
<evidence type="ECO:0000313" key="14">
    <source>
        <dbReference type="Proteomes" id="UP000469440"/>
    </source>
</evidence>
<gene>
    <name evidence="13" type="ORF">CAFE_31870</name>
</gene>
<comment type="caution">
    <text evidence="13">The sequence shown here is derived from an EMBL/GenBank/DDBJ whole genome shotgun (WGS) entry which is preliminary data.</text>
</comment>
<dbReference type="PANTHER" id="PTHR43725:SF47">
    <property type="entry name" value="UDP-GLUCOSE 4-EPIMERASE"/>
    <property type="match status" value="1"/>
</dbReference>
<dbReference type="EC" id="5.1.3.2" evidence="5"/>
<keyword evidence="9" id="KW-0413">Isomerase</keyword>
<dbReference type="AlphaFoldDB" id="A0A6N8I3X9"/>
<dbReference type="Gene3D" id="3.40.50.720">
    <property type="entry name" value="NAD(P)-binding Rossmann-like Domain"/>
    <property type="match status" value="1"/>
</dbReference>
<evidence type="ECO:0000256" key="1">
    <source>
        <dbReference type="ARBA" id="ARBA00000083"/>
    </source>
</evidence>
<comment type="catalytic activity">
    <reaction evidence="1">
        <text>UDP-alpha-D-glucose = UDP-alpha-D-galactose</text>
        <dbReference type="Rhea" id="RHEA:22168"/>
        <dbReference type="ChEBI" id="CHEBI:58885"/>
        <dbReference type="ChEBI" id="CHEBI:66914"/>
        <dbReference type="EC" id="5.1.3.2"/>
    </reaction>
</comment>
<name>A0A6N8I3X9_9FIRM</name>
<proteinExistence type="inferred from homology"/>
<reference evidence="13 14" key="1">
    <citation type="submission" date="2019-09" db="EMBL/GenBank/DDBJ databases">
        <title>Genome sequence of Clostridium sp. EA1.</title>
        <authorList>
            <person name="Poehlein A."/>
            <person name="Bengelsdorf F.R."/>
            <person name="Daniel R."/>
        </authorList>
    </citation>
    <scope>NUCLEOTIDE SEQUENCE [LARGE SCALE GENOMIC DNA]</scope>
    <source>
        <strain evidence="13 14">EA1</strain>
    </source>
</reference>